<name>A0A1W4XD35_AGRPL</name>
<evidence type="ECO:0000313" key="2">
    <source>
        <dbReference type="RefSeq" id="XP_018330338.1"/>
    </source>
</evidence>
<accession>A0A1W4XD35</accession>
<dbReference type="InParanoid" id="A0A1W4XD35"/>
<proteinExistence type="predicted"/>
<evidence type="ECO:0000313" key="1">
    <source>
        <dbReference type="Proteomes" id="UP000192223"/>
    </source>
</evidence>
<keyword evidence="1" id="KW-1185">Reference proteome</keyword>
<organism evidence="1 2">
    <name type="scientific">Agrilus planipennis</name>
    <name type="common">Emerald ash borer</name>
    <name type="synonym">Agrilus marcopoli</name>
    <dbReference type="NCBI Taxonomy" id="224129"/>
    <lineage>
        <taxon>Eukaryota</taxon>
        <taxon>Metazoa</taxon>
        <taxon>Ecdysozoa</taxon>
        <taxon>Arthropoda</taxon>
        <taxon>Hexapoda</taxon>
        <taxon>Insecta</taxon>
        <taxon>Pterygota</taxon>
        <taxon>Neoptera</taxon>
        <taxon>Endopterygota</taxon>
        <taxon>Coleoptera</taxon>
        <taxon>Polyphaga</taxon>
        <taxon>Elateriformia</taxon>
        <taxon>Buprestoidea</taxon>
        <taxon>Buprestidae</taxon>
        <taxon>Agrilinae</taxon>
        <taxon>Agrilus</taxon>
    </lineage>
</organism>
<dbReference type="RefSeq" id="XP_018330338.1">
    <property type="nucleotide sequence ID" value="XM_018474836.1"/>
</dbReference>
<protein>
    <submittedName>
        <fullName evidence="2">Uncharacterized protein LOC108740505</fullName>
    </submittedName>
</protein>
<dbReference type="AlphaFoldDB" id="A0A1W4XD35"/>
<dbReference type="GeneID" id="108740505"/>
<dbReference type="KEGG" id="apln:108740505"/>
<dbReference type="Proteomes" id="UP000192223">
    <property type="component" value="Unplaced"/>
</dbReference>
<reference evidence="2" key="1">
    <citation type="submission" date="2025-08" db="UniProtKB">
        <authorList>
            <consortium name="RefSeq"/>
        </authorList>
    </citation>
    <scope>IDENTIFICATION</scope>
    <source>
        <tissue evidence="2">Entire body</tissue>
    </source>
</reference>
<sequence>MVFIDITTTIRSCFFWTPSSMRGSTVRRVYFNRECRSGVFSGSSFELRSFQHRESRNFRDPSFWKLRNSNLKDSKTYDPISGSSFWSSCDLFSDVSGTWDLGNFEFRVLGASSSNLDSSNFRAKPRTVFE</sequence>
<gene>
    <name evidence="2" type="primary">LOC108740505</name>
</gene>